<dbReference type="EMBL" id="KV429049">
    <property type="protein sequence ID" value="KZT70745.1"/>
    <property type="molecule type" value="Genomic_DNA"/>
</dbReference>
<evidence type="ECO:0000313" key="1">
    <source>
        <dbReference type="EMBL" id="KZT70745.1"/>
    </source>
</evidence>
<organism evidence="1 2">
    <name type="scientific">Daedalea quercina L-15889</name>
    <dbReference type="NCBI Taxonomy" id="1314783"/>
    <lineage>
        <taxon>Eukaryota</taxon>
        <taxon>Fungi</taxon>
        <taxon>Dikarya</taxon>
        <taxon>Basidiomycota</taxon>
        <taxon>Agaricomycotina</taxon>
        <taxon>Agaricomycetes</taxon>
        <taxon>Polyporales</taxon>
        <taxon>Fomitopsis</taxon>
    </lineage>
</organism>
<reference evidence="1 2" key="1">
    <citation type="journal article" date="2016" name="Mol. Biol. Evol.">
        <title>Comparative Genomics of Early-Diverging Mushroom-Forming Fungi Provides Insights into the Origins of Lignocellulose Decay Capabilities.</title>
        <authorList>
            <person name="Nagy L.G."/>
            <person name="Riley R."/>
            <person name="Tritt A."/>
            <person name="Adam C."/>
            <person name="Daum C."/>
            <person name="Floudas D."/>
            <person name="Sun H."/>
            <person name="Yadav J.S."/>
            <person name="Pangilinan J."/>
            <person name="Larsson K.H."/>
            <person name="Matsuura K."/>
            <person name="Barry K."/>
            <person name="Labutti K."/>
            <person name="Kuo R."/>
            <person name="Ohm R.A."/>
            <person name="Bhattacharya S.S."/>
            <person name="Shirouzu T."/>
            <person name="Yoshinaga Y."/>
            <person name="Martin F.M."/>
            <person name="Grigoriev I.V."/>
            <person name="Hibbett D.S."/>
        </authorList>
    </citation>
    <scope>NUCLEOTIDE SEQUENCE [LARGE SCALE GENOMIC DNA]</scope>
    <source>
        <strain evidence="1 2">L-15889</strain>
    </source>
</reference>
<accession>A0A165RH62</accession>
<protein>
    <submittedName>
        <fullName evidence="1">Uncharacterized protein</fullName>
    </submittedName>
</protein>
<dbReference type="Proteomes" id="UP000076727">
    <property type="component" value="Unassembled WGS sequence"/>
</dbReference>
<name>A0A165RH62_9APHY</name>
<keyword evidence="2" id="KW-1185">Reference proteome</keyword>
<evidence type="ECO:0000313" key="2">
    <source>
        <dbReference type="Proteomes" id="UP000076727"/>
    </source>
</evidence>
<sequence>MRASLLAAGALAPTRKSLLSYQPARCSEARRPCYFRADLGVVTSAPGFAVVIAGAVRVSIGPGSAVRTPDTSRPAWKAGTLPLPRHPVILPLNILP</sequence>
<dbReference type="AlphaFoldDB" id="A0A165RH62"/>
<gene>
    <name evidence="1" type="ORF">DAEQUDRAFT_163949</name>
</gene>
<proteinExistence type="predicted"/>